<evidence type="ECO:0000313" key="5">
    <source>
        <dbReference type="EMBL" id="AOS64615.1"/>
    </source>
</evidence>
<dbReference type="EMBL" id="CP014859">
    <property type="protein sequence ID" value="AOS64615.1"/>
    <property type="molecule type" value="Genomic_DNA"/>
</dbReference>
<dbReference type="Gene3D" id="3.20.20.70">
    <property type="entry name" value="Aldolase class I"/>
    <property type="match status" value="1"/>
</dbReference>
<dbReference type="PANTHER" id="PTHR42849:SF1">
    <property type="entry name" value="N-ACETYLNEURAMINATE LYASE"/>
    <property type="match status" value="1"/>
</dbReference>
<dbReference type="PIRSF" id="PIRSF001365">
    <property type="entry name" value="DHDPS"/>
    <property type="match status" value="1"/>
</dbReference>
<name>A0AAC9HSM2_9PSEU</name>
<dbReference type="GO" id="GO:0008747">
    <property type="term" value="F:N-acetylneuraminate lyase activity"/>
    <property type="evidence" value="ECO:0007669"/>
    <property type="project" value="TreeGrafter"/>
</dbReference>
<protein>
    <submittedName>
        <fullName evidence="5">Dihydrodipicolinate synthase/N-acetylneuraminate lyase</fullName>
        <ecNumber evidence="5">4.3.3.7</ecNumber>
    </submittedName>
</protein>
<evidence type="ECO:0000256" key="2">
    <source>
        <dbReference type="PIRNR" id="PIRNR001365"/>
    </source>
</evidence>
<organism evidence="5 6">
    <name type="scientific">Actinoalloteichus hymeniacidonis</name>
    <dbReference type="NCBI Taxonomy" id="340345"/>
    <lineage>
        <taxon>Bacteria</taxon>
        <taxon>Bacillati</taxon>
        <taxon>Actinomycetota</taxon>
        <taxon>Actinomycetes</taxon>
        <taxon>Pseudonocardiales</taxon>
        <taxon>Pseudonocardiaceae</taxon>
        <taxon>Actinoalloteichus</taxon>
    </lineage>
</organism>
<dbReference type="EC" id="4.3.3.7" evidence="5"/>
<feature type="active site" description="Schiff-base intermediate with substrate" evidence="3">
    <location>
        <position position="159"/>
    </location>
</feature>
<dbReference type="PANTHER" id="PTHR42849">
    <property type="entry name" value="N-ACETYLNEURAMINATE LYASE"/>
    <property type="match status" value="1"/>
</dbReference>
<dbReference type="Proteomes" id="UP000095210">
    <property type="component" value="Chromosome"/>
</dbReference>
<dbReference type="SMART" id="SM01130">
    <property type="entry name" value="DHDPS"/>
    <property type="match status" value="1"/>
</dbReference>
<dbReference type="InterPro" id="IPR013785">
    <property type="entry name" value="Aldolase_TIM"/>
</dbReference>
<dbReference type="CDD" id="cd00408">
    <property type="entry name" value="DHDPS-like"/>
    <property type="match status" value="1"/>
</dbReference>
<evidence type="ECO:0000256" key="1">
    <source>
        <dbReference type="ARBA" id="ARBA00023239"/>
    </source>
</evidence>
<dbReference type="SUPFAM" id="SSF51569">
    <property type="entry name" value="Aldolase"/>
    <property type="match status" value="1"/>
</dbReference>
<feature type="binding site" evidence="4">
    <location>
        <position position="201"/>
    </location>
    <ligand>
        <name>pyruvate</name>
        <dbReference type="ChEBI" id="CHEBI:15361"/>
    </ligand>
</feature>
<comment type="similarity">
    <text evidence="2">Belongs to the DapA family.</text>
</comment>
<sequence>MYAGTIVPLITPLDEQGRVDAASVDRLIESLHSDVSGLMPTLSSGEGWQLDPGQWREMVTATVSHARGLPVFAGIQLPTTAQVVERARLAKELGVDAVVVTTPFGSEIGQAEIYQHYRTLRESVDIGLFVYNEAAVSGNSIELATLLRIFALPGVVGVKESSGSAELTRDIVAAPHSVPVFEGWENLLIDVAGEQGVAGFIGPLANLHPQLCNTMLREPTRAHQDEVDAACARYGIFDEQWYRTVKKELHARGVIGTDLAVADIRRPA</sequence>
<keyword evidence="6" id="KW-1185">Reference proteome</keyword>
<feature type="active site" description="Proton donor/acceptor" evidence="3">
    <location>
        <position position="131"/>
    </location>
</feature>
<evidence type="ECO:0000256" key="4">
    <source>
        <dbReference type="PIRSR" id="PIRSR001365-2"/>
    </source>
</evidence>
<dbReference type="GO" id="GO:0019262">
    <property type="term" value="P:N-acetylneuraminate catabolic process"/>
    <property type="evidence" value="ECO:0007669"/>
    <property type="project" value="TreeGrafter"/>
</dbReference>
<dbReference type="Pfam" id="PF00701">
    <property type="entry name" value="DHDPS"/>
    <property type="match status" value="1"/>
</dbReference>
<evidence type="ECO:0000256" key="3">
    <source>
        <dbReference type="PIRSR" id="PIRSR001365-1"/>
    </source>
</evidence>
<gene>
    <name evidence="5" type="ORF">TL08_19120</name>
</gene>
<proteinExistence type="inferred from homology"/>
<dbReference type="InterPro" id="IPR002220">
    <property type="entry name" value="DapA-like"/>
</dbReference>
<reference evidence="6" key="1">
    <citation type="submission" date="2016-03" db="EMBL/GenBank/DDBJ databases">
        <title>Complete genome sequence of the type strain Actinoalloteichus hymeniacidonis DSM 45092.</title>
        <authorList>
            <person name="Schaffert L."/>
            <person name="Albersmeier A."/>
            <person name="Winkler A."/>
            <person name="Kalinowski J."/>
            <person name="Zotchev S."/>
            <person name="Ruckert C."/>
        </authorList>
    </citation>
    <scope>NUCLEOTIDE SEQUENCE [LARGE SCALE GENOMIC DNA]</scope>
    <source>
        <strain evidence="6">HPA177(T) (DSM 45092(T))</strain>
    </source>
</reference>
<dbReference type="GO" id="GO:0008840">
    <property type="term" value="F:4-hydroxy-tetrahydrodipicolinate synthase activity"/>
    <property type="evidence" value="ECO:0007669"/>
    <property type="project" value="UniProtKB-EC"/>
</dbReference>
<accession>A0AAC9HSM2</accession>
<dbReference type="RefSeq" id="WP_069850865.1">
    <property type="nucleotide sequence ID" value="NZ_CP014859.1"/>
</dbReference>
<keyword evidence="1 2" id="KW-0456">Lyase</keyword>
<evidence type="ECO:0000313" key="6">
    <source>
        <dbReference type="Proteomes" id="UP000095210"/>
    </source>
</evidence>
<dbReference type="GO" id="GO:0005829">
    <property type="term" value="C:cytosol"/>
    <property type="evidence" value="ECO:0007669"/>
    <property type="project" value="TreeGrafter"/>
</dbReference>
<dbReference type="KEGG" id="ahm:TL08_19120"/>
<dbReference type="AlphaFoldDB" id="A0AAC9HSM2"/>